<keyword evidence="7" id="KW-1185">Reference proteome</keyword>
<feature type="compositionally biased region" description="Basic and acidic residues" evidence="4">
    <location>
        <begin position="572"/>
        <end position="601"/>
    </location>
</feature>
<feature type="compositionally biased region" description="Gly residues" evidence="4">
    <location>
        <begin position="120"/>
        <end position="131"/>
    </location>
</feature>
<evidence type="ECO:0000313" key="6">
    <source>
        <dbReference type="EMBL" id="KAK1402873.1"/>
    </source>
</evidence>
<feature type="compositionally biased region" description="Polar residues" evidence="4">
    <location>
        <begin position="602"/>
        <end position="612"/>
    </location>
</feature>
<organism evidence="6 7">
    <name type="scientific">Heracleum sosnowskyi</name>
    <dbReference type="NCBI Taxonomy" id="360622"/>
    <lineage>
        <taxon>Eukaryota</taxon>
        <taxon>Viridiplantae</taxon>
        <taxon>Streptophyta</taxon>
        <taxon>Embryophyta</taxon>
        <taxon>Tracheophyta</taxon>
        <taxon>Spermatophyta</taxon>
        <taxon>Magnoliopsida</taxon>
        <taxon>eudicotyledons</taxon>
        <taxon>Gunneridae</taxon>
        <taxon>Pentapetalae</taxon>
        <taxon>asterids</taxon>
        <taxon>campanulids</taxon>
        <taxon>Apiales</taxon>
        <taxon>Apiaceae</taxon>
        <taxon>Apioideae</taxon>
        <taxon>apioid superclade</taxon>
        <taxon>Tordylieae</taxon>
        <taxon>Tordyliinae</taxon>
        <taxon>Heracleum</taxon>
    </lineage>
</organism>
<dbReference type="InterPro" id="IPR039727">
    <property type="entry name" value="SE/Ars2"/>
</dbReference>
<dbReference type="PANTHER" id="PTHR13165:SF0">
    <property type="entry name" value="SERRATE RNA EFFECTOR MOLECULE HOMOLOG"/>
    <property type="match status" value="1"/>
</dbReference>
<feature type="region of interest" description="Disordered" evidence="4">
    <location>
        <begin position="1"/>
        <end position="195"/>
    </location>
</feature>
<gene>
    <name evidence="6" type="ORF">POM88_002478</name>
</gene>
<comment type="caution">
    <text evidence="6">The sequence shown here is derived from an EMBL/GenBank/DDBJ whole genome shotgun (WGS) entry which is preliminary data.</text>
</comment>
<feature type="region of interest" description="Disordered" evidence="4">
    <location>
        <begin position="548"/>
        <end position="612"/>
    </location>
</feature>
<dbReference type="InterPro" id="IPR007042">
    <property type="entry name" value="SERRATE/Ars2_C"/>
</dbReference>
<feature type="region of interest" description="Disordered" evidence="4">
    <location>
        <begin position="287"/>
        <end position="336"/>
    </location>
</feature>
<evidence type="ECO:0000256" key="4">
    <source>
        <dbReference type="SAM" id="MobiDB-lite"/>
    </source>
</evidence>
<comment type="subcellular location">
    <subcellularLocation>
        <location evidence="1">Nucleus</location>
    </subcellularLocation>
</comment>
<feature type="compositionally biased region" description="Basic and acidic residues" evidence="4">
    <location>
        <begin position="32"/>
        <end position="73"/>
    </location>
</feature>
<reference evidence="6" key="1">
    <citation type="submission" date="2023-02" db="EMBL/GenBank/DDBJ databases">
        <title>Genome of toxic invasive species Heracleum sosnowskyi carries increased number of genes despite the absence of recent whole-genome duplications.</title>
        <authorList>
            <person name="Schelkunov M."/>
            <person name="Shtratnikova V."/>
            <person name="Makarenko M."/>
            <person name="Klepikova A."/>
            <person name="Omelchenko D."/>
            <person name="Novikova G."/>
            <person name="Obukhova E."/>
            <person name="Bogdanov V."/>
            <person name="Penin A."/>
            <person name="Logacheva M."/>
        </authorList>
    </citation>
    <scope>NUCLEOTIDE SEQUENCE</scope>
    <source>
        <strain evidence="6">Hsosn_3</strain>
        <tissue evidence="6">Leaf</tissue>
    </source>
</reference>
<feature type="compositionally biased region" description="Basic and acidic residues" evidence="4">
    <location>
        <begin position="1"/>
        <end position="16"/>
    </location>
</feature>
<sequence length="733" mass="82334">MAVDSLERLGDTKDKPSPTAAGESPSPPPPPRRRERDSRERRDNIENRDSNLDRPPRREYYDRNLPREREYNKRRASLSPPPPVYHRDRRNYSPPPRRSPPMQSYKRPRRDEGGYDGRRGGSPGRGGGYGPGDRRFGYNQPNGHDREIVGRTGFPDERPHGRYAGRPSGGYESGPSGWGSARGGYADATNTSKGQRDGLMSYKQFIQELEDDILPSEAERRYQEYKSEYITTQKRTYFNAHKEEEWLKDKYHPTNLLAVIDRRNDHARKMAKDFLLELQSGGVDLGPGINASSAGKAGQTTETNSENEIDVGGKTKRHARGSAKETDFPKAHPVSSEPRRVIIDIEQAQALVRKLDLEKGIEDNILCTTDNERTSREKSHGGSSGPVIIIRGSTSVKGLEGTELLDTLVTYLWRIHGIDYYGLIETSEAKGFRHVRVDGKNSDTTNGVEWEKKLDSFWQERLNGQDPLEIMTAKEKIDTAAGESLDPYVRKIRDEKYGWKYGCGAKGCTKLFHAAEFVNKHLKLKHPELLLEVTSKVREDLYFQNYMGDEKAPGGTPVMQPTLLEKPQKRRLGPDNHVKDDRGRRERDNRNNGGERYDRADNPQSMDFQSNNDAQAGSILGESMYDSFNGQGMHFPSDMAPPPVLMPVPGAGPLGPFVPAPPEVAMQMMREQQGGPSPFEGGGRNGRSGSHLGGPAPIIALPPQFRQDPRRLRSYDDLDAPEDEVTVIDYRSL</sequence>
<reference evidence="6" key="2">
    <citation type="submission" date="2023-05" db="EMBL/GenBank/DDBJ databases">
        <authorList>
            <person name="Schelkunov M.I."/>
        </authorList>
    </citation>
    <scope>NUCLEOTIDE SEQUENCE</scope>
    <source>
        <strain evidence="6">Hsosn_3</strain>
        <tissue evidence="6">Leaf</tissue>
    </source>
</reference>
<feature type="region of interest" description="Disordered" evidence="4">
    <location>
        <begin position="674"/>
        <end position="706"/>
    </location>
</feature>
<dbReference type="InterPro" id="IPR013087">
    <property type="entry name" value="Znf_C2H2_type"/>
</dbReference>
<accession>A0AAD8NCM9</accession>
<dbReference type="Pfam" id="PF04959">
    <property type="entry name" value="ARS2"/>
    <property type="match status" value="1"/>
</dbReference>
<evidence type="ECO:0000256" key="3">
    <source>
        <dbReference type="ARBA" id="ARBA00023242"/>
    </source>
</evidence>
<dbReference type="Pfam" id="PF12066">
    <property type="entry name" value="SERRATE_Ars2_N"/>
    <property type="match status" value="1"/>
</dbReference>
<protein>
    <submittedName>
        <fullName evidence="6">Serrate RNA effector molecule</fullName>
    </submittedName>
</protein>
<keyword evidence="3" id="KW-0539">Nucleus</keyword>
<dbReference type="GO" id="GO:0031053">
    <property type="term" value="P:primary miRNA processing"/>
    <property type="evidence" value="ECO:0007669"/>
    <property type="project" value="TreeGrafter"/>
</dbReference>
<dbReference type="PROSITE" id="PS00028">
    <property type="entry name" value="ZINC_FINGER_C2H2_1"/>
    <property type="match status" value="1"/>
</dbReference>
<dbReference type="Proteomes" id="UP001237642">
    <property type="component" value="Unassembled WGS sequence"/>
</dbReference>
<dbReference type="PANTHER" id="PTHR13165">
    <property type="entry name" value="ARSENITE-RESISTANCE PROTEIN 2"/>
    <property type="match status" value="1"/>
</dbReference>
<feature type="compositionally biased region" description="Basic and acidic residues" evidence="4">
    <location>
        <begin position="109"/>
        <end position="119"/>
    </location>
</feature>
<feature type="compositionally biased region" description="Gly residues" evidence="4">
    <location>
        <begin position="167"/>
        <end position="182"/>
    </location>
</feature>
<feature type="domain" description="C2H2-type" evidence="5">
    <location>
        <begin position="503"/>
        <end position="526"/>
    </location>
</feature>
<evidence type="ECO:0000256" key="2">
    <source>
        <dbReference type="ARBA" id="ARBA00005407"/>
    </source>
</evidence>
<evidence type="ECO:0000256" key="1">
    <source>
        <dbReference type="ARBA" id="ARBA00004123"/>
    </source>
</evidence>
<dbReference type="InterPro" id="IPR021933">
    <property type="entry name" value="SERRATE/Ars2_N"/>
</dbReference>
<dbReference type="AlphaFoldDB" id="A0AAD8NCM9"/>
<proteinExistence type="inferred from homology"/>
<feature type="compositionally biased region" description="Basic and acidic residues" evidence="4">
    <location>
        <begin position="143"/>
        <end position="160"/>
    </location>
</feature>
<comment type="similarity">
    <text evidence="2">Belongs to the ARS2 family.</text>
</comment>
<dbReference type="EMBL" id="JAUIZM010000001">
    <property type="protein sequence ID" value="KAK1402873.1"/>
    <property type="molecule type" value="Genomic_DNA"/>
</dbReference>
<feature type="compositionally biased region" description="Polar residues" evidence="4">
    <location>
        <begin position="290"/>
        <end position="306"/>
    </location>
</feature>
<name>A0AAD8NCM9_9APIA</name>
<dbReference type="GO" id="GO:0016604">
    <property type="term" value="C:nuclear body"/>
    <property type="evidence" value="ECO:0007669"/>
    <property type="project" value="TreeGrafter"/>
</dbReference>
<evidence type="ECO:0000259" key="5">
    <source>
        <dbReference type="PROSITE" id="PS00028"/>
    </source>
</evidence>
<evidence type="ECO:0000313" key="7">
    <source>
        <dbReference type="Proteomes" id="UP001237642"/>
    </source>
</evidence>